<dbReference type="OMA" id="QSYTFFW"/>
<dbReference type="InterPro" id="IPR000169">
    <property type="entry name" value="Pept_cys_AS"/>
</dbReference>
<feature type="region of interest" description="Disordered" evidence="13">
    <location>
        <begin position="1"/>
        <end position="32"/>
    </location>
</feature>
<evidence type="ECO:0000256" key="1">
    <source>
        <dbReference type="ARBA" id="ARBA00000423"/>
    </source>
</evidence>
<evidence type="ECO:0000256" key="9">
    <source>
        <dbReference type="ARBA" id="ARBA00030627"/>
    </source>
</evidence>
<protein>
    <recommendedName>
        <fullName evidence="3">Cysteine proteinase 1, mitochondrial</fullName>
        <ecNumber evidence="2">3.4.22.40</ecNumber>
    </recommendedName>
    <alternativeName>
        <fullName evidence="9">Bleomycin hydrolase</fullName>
    </alternativeName>
    <alternativeName>
        <fullName evidence="12">Homocysteine-thiolactonase</fullName>
    </alternativeName>
    <alternativeName>
        <fullName evidence="10">Leucine aminopeptidase 3</fullName>
    </alternativeName>
    <alternativeName>
        <fullName evidence="11">Y3</fullName>
    </alternativeName>
</protein>
<reference evidence="14 15" key="1">
    <citation type="journal article" date="2015" name="Front. Microbiol.">
        <title>Genome sequence of the plant growth promoting endophytic yeast Rhodotorula graminis WP1.</title>
        <authorList>
            <person name="Firrincieli A."/>
            <person name="Otillar R."/>
            <person name="Salamov A."/>
            <person name="Schmutz J."/>
            <person name="Khan Z."/>
            <person name="Redman R.S."/>
            <person name="Fleck N.D."/>
            <person name="Lindquist E."/>
            <person name="Grigoriev I.V."/>
            <person name="Doty S.L."/>
        </authorList>
    </citation>
    <scope>NUCLEOTIDE SEQUENCE [LARGE SCALE GENOMIC DNA]</scope>
    <source>
        <strain evidence="14 15">WP1</strain>
    </source>
</reference>
<evidence type="ECO:0000256" key="12">
    <source>
        <dbReference type="ARBA" id="ARBA00032353"/>
    </source>
</evidence>
<dbReference type="EMBL" id="KQ474082">
    <property type="protein sequence ID" value="KPV73657.1"/>
    <property type="molecule type" value="Genomic_DNA"/>
</dbReference>
<keyword evidence="4" id="KW-0645">Protease</keyword>
<dbReference type="InterPro" id="IPR004134">
    <property type="entry name" value="Peptidase_C1B"/>
</dbReference>
<dbReference type="InterPro" id="IPR038765">
    <property type="entry name" value="Papain-like_cys_pep_sf"/>
</dbReference>
<comment type="subunit">
    <text evidence="8">Homohexamer. Binds to nucleic acids. Binds single-stranded DNA and RNA with higher affinity than double-stranded DNA.</text>
</comment>
<dbReference type="Gene3D" id="3.90.70.10">
    <property type="entry name" value="Cysteine proteinases"/>
    <property type="match status" value="1"/>
</dbReference>
<evidence type="ECO:0000256" key="11">
    <source>
        <dbReference type="ARBA" id="ARBA00031859"/>
    </source>
</evidence>
<dbReference type="GeneID" id="28975736"/>
<gene>
    <name evidence="14" type="ORF">RHOBADRAFT_50047</name>
</gene>
<sequence>MGSAASTPVAPSHASEKQATASPRRTASSPTSAADLLAQLSLRTSSGGASRPAAGVTSDNIAAWGDAFASSPKHRLASTVLSKANLTETLVRRDAQIEAKQVYNVALSTEGSPVTNQKSSGRCWLFASTNYLRIILARKLDLDEFQFSQSYLFFYDSLSKANYFLESMLDLAETPVDDRTIQYLMTEPENDGGQWDMIVNLFETFGLVPQPVYPESFNSSNTSKLDTLLTTKLREYALELRSIHSAAMATLAELADTKSHAERAALATQSARKRKDEQMQEVYRILAIALGQPPKPTDSITWEYYSKKDKKYHRVDCTPQEFYRDHVAVRLADAFSLVNDPRHEYETALNVSRLGNVVGGRPVRYVNVDVDVLKQTAVKLLKADVPVWFGCDVGKCSSSTLGIMDTRLYDLDEGFGVSLGLTKAQRLKTGDSCMTHAMLLTGVHLDEAGKPVRWRVENSWGVEACDKGYMMMSDEWFSEFVYQVVADRKFISKKLVDVFDKADATTALGPDGHPRLSAQQQAALAQQDAAPRPASSSSPCSAPRCRPFS</sequence>
<evidence type="ECO:0000256" key="6">
    <source>
        <dbReference type="ARBA" id="ARBA00022807"/>
    </source>
</evidence>
<evidence type="ECO:0000256" key="7">
    <source>
        <dbReference type="ARBA" id="ARBA00025347"/>
    </source>
</evidence>
<feature type="compositionally biased region" description="Low complexity" evidence="13">
    <location>
        <begin position="518"/>
        <end position="549"/>
    </location>
</feature>
<dbReference type="PROSITE" id="PS00639">
    <property type="entry name" value="THIOL_PROTEASE_HIS"/>
    <property type="match status" value="1"/>
</dbReference>
<dbReference type="RefSeq" id="XP_018269706.1">
    <property type="nucleotide sequence ID" value="XM_018415288.1"/>
</dbReference>
<evidence type="ECO:0000256" key="2">
    <source>
        <dbReference type="ARBA" id="ARBA00012465"/>
    </source>
</evidence>
<dbReference type="GO" id="GO:0004197">
    <property type="term" value="F:cysteine-type endopeptidase activity"/>
    <property type="evidence" value="ECO:0007669"/>
    <property type="project" value="UniProtKB-EC"/>
</dbReference>
<organism evidence="14 15">
    <name type="scientific">Rhodotorula graminis (strain WP1)</name>
    <dbReference type="NCBI Taxonomy" id="578459"/>
    <lineage>
        <taxon>Eukaryota</taxon>
        <taxon>Fungi</taxon>
        <taxon>Dikarya</taxon>
        <taxon>Basidiomycota</taxon>
        <taxon>Pucciniomycotina</taxon>
        <taxon>Microbotryomycetes</taxon>
        <taxon>Sporidiobolales</taxon>
        <taxon>Sporidiobolaceae</taxon>
        <taxon>Rhodotorula</taxon>
    </lineage>
</organism>
<dbReference type="GO" id="GO:0006508">
    <property type="term" value="P:proteolysis"/>
    <property type="evidence" value="ECO:0007669"/>
    <property type="project" value="UniProtKB-KW"/>
</dbReference>
<evidence type="ECO:0000256" key="3">
    <source>
        <dbReference type="ARBA" id="ARBA00016900"/>
    </source>
</evidence>
<dbReference type="CDD" id="cd00585">
    <property type="entry name" value="Peptidase_C1B"/>
    <property type="match status" value="1"/>
</dbReference>
<evidence type="ECO:0000256" key="13">
    <source>
        <dbReference type="SAM" id="MobiDB-lite"/>
    </source>
</evidence>
<dbReference type="PANTHER" id="PTHR10363:SF2">
    <property type="entry name" value="BLEOMYCIN HYDROLASE"/>
    <property type="match status" value="1"/>
</dbReference>
<comment type="catalytic activity">
    <reaction evidence="1">
        <text>Inactivates bleomycin B2 (a cytotoxic glycometallopeptide) by hydrolysis of a carboxyamide bond of beta-aminoalanine, but also shows general aminopeptidase activity. The specificity varies somewhat with source, but amino acid arylamides of Met, Leu and Ala are preferred.</text>
        <dbReference type="EC" id="3.4.22.40"/>
    </reaction>
</comment>
<dbReference type="PANTHER" id="PTHR10363">
    <property type="entry name" value="BLEOMYCIN HYDROLASE"/>
    <property type="match status" value="1"/>
</dbReference>
<evidence type="ECO:0000256" key="10">
    <source>
        <dbReference type="ARBA" id="ARBA00031564"/>
    </source>
</evidence>
<evidence type="ECO:0000313" key="15">
    <source>
        <dbReference type="Proteomes" id="UP000053890"/>
    </source>
</evidence>
<dbReference type="GO" id="GO:0005737">
    <property type="term" value="C:cytoplasm"/>
    <property type="evidence" value="ECO:0007669"/>
    <property type="project" value="TreeGrafter"/>
</dbReference>
<dbReference type="Proteomes" id="UP000053890">
    <property type="component" value="Unassembled WGS sequence"/>
</dbReference>
<evidence type="ECO:0000313" key="14">
    <source>
        <dbReference type="EMBL" id="KPV73657.1"/>
    </source>
</evidence>
<proteinExistence type="predicted"/>
<comment type="function">
    <text evidence="7">The normal physiological role of the enzyme is unknown, but it is not essential for the viability of yeast cells. Has aminopeptidase activity, shortening substrate peptides sequentially by 1 amino acid. Has bleomycin hydrolase activity, which can protect the cell from the toxic effects of bleomycin. Has homocysteine-thiolactonase activity, protecting the cell against homocysteine toxicity. Acts as a repressor in the GAL4 regulatory system, but this does not require either the peptidase or nucleic acid-binding activities.</text>
</comment>
<dbReference type="PROSITE" id="PS00139">
    <property type="entry name" value="THIOL_PROTEASE_CYS"/>
    <property type="match status" value="1"/>
</dbReference>
<feature type="compositionally biased region" description="Polar residues" evidence="13">
    <location>
        <begin position="17"/>
        <end position="32"/>
    </location>
</feature>
<keyword evidence="6" id="KW-0788">Thiol protease</keyword>
<evidence type="ECO:0000256" key="4">
    <source>
        <dbReference type="ARBA" id="ARBA00022670"/>
    </source>
</evidence>
<dbReference type="Pfam" id="PF03051">
    <property type="entry name" value="Peptidase_C1_2"/>
    <property type="match status" value="1"/>
</dbReference>
<dbReference type="GO" id="GO:0009636">
    <property type="term" value="P:response to toxic substance"/>
    <property type="evidence" value="ECO:0007669"/>
    <property type="project" value="TreeGrafter"/>
</dbReference>
<dbReference type="EC" id="3.4.22.40" evidence="2"/>
<name>A0A0P9FD46_RHOGW</name>
<evidence type="ECO:0000256" key="8">
    <source>
        <dbReference type="ARBA" id="ARBA00026080"/>
    </source>
</evidence>
<keyword evidence="5" id="KW-0378">Hydrolase</keyword>
<dbReference type="InterPro" id="IPR025660">
    <property type="entry name" value="Pept_his_AS"/>
</dbReference>
<dbReference type="OrthoDB" id="2666448at2759"/>
<feature type="region of interest" description="Disordered" evidence="13">
    <location>
        <begin position="509"/>
        <end position="549"/>
    </location>
</feature>
<dbReference type="SUPFAM" id="SSF54001">
    <property type="entry name" value="Cysteine proteinases"/>
    <property type="match status" value="1"/>
</dbReference>
<evidence type="ECO:0000256" key="5">
    <source>
        <dbReference type="ARBA" id="ARBA00022801"/>
    </source>
</evidence>
<keyword evidence="15" id="KW-1185">Reference proteome</keyword>
<dbReference type="GO" id="GO:0070005">
    <property type="term" value="F:cysteine-type aminopeptidase activity"/>
    <property type="evidence" value="ECO:0007669"/>
    <property type="project" value="InterPro"/>
</dbReference>
<dbReference type="GO" id="GO:0043418">
    <property type="term" value="P:homocysteine catabolic process"/>
    <property type="evidence" value="ECO:0007669"/>
    <property type="project" value="TreeGrafter"/>
</dbReference>
<accession>A0A0P9FD46</accession>
<dbReference type="AlphaFoldDB" id="A0A0P9FD46"/>